<dbReference type="GO" id="GO:0043565">
    <property type="term" value="F:sequence-specific DNA binding"/>
    <property type="evidence" value="ECO:0007669"/>
    <property type="project" value="InterPro"/>
</dbReference>
<keyword evidence="6" id="KW-1185">Reference proteome</keyword>
<dbReference type="InterPro" id="IPR018062">
    <property type="entry name" value="HTH_AraC-typ_CS"/>
</dbReference>
<dbReference type="InterPro" id="IPR014710">
    <property type="entry name" value="RmlC-like_jellyroll"/>
</dbReference>
<dbReference type="SUPFAM" id="SSF46689">
    <property type="entry name" value="Homeodomain-like"/>
    <property type="match status" value="2"/>
</dbReference>
<dbReference type="InterPro" id="IPR037923">
    <property type="entry name" value="HTH-like"/>
</dbReference>
<evidence type="ECO:0000313" key="5">
    <source>
        <dbReference type="EMBL" id="QGQ95374.1"/>
    </source>
</evidence>
<reference evidence="6" key="1">
    <citation type="submission" date="2018-11" db="EMBL/GenBank/DDBJ databases">
        <title>Complete genome sequence of Paenibacillus sp. ML311-T8.</title>
        <authorList>
            <person name="Nam Y.-D."/>
            <person name="Kang J."/>
            <person name="Chung W.-H."/>
            <person name="Park Y.S."/>
        </authorList>
    </citation>
    <scope>NUCLEOTIDE SEQUENCE [LARGE SCALE GENOMIC DNA]</scope>
    <source>
        <strain evidence="6">ML311-T8</strain>
    </source>
</reference>
<dbReference type="Gene3D" id="1.10.10.60">
    <property type="entry name" value="Homeodomain-like"/>
    <property type="match status" value="2"/>
</dbReference>
<dbReference type="PANTHER" id="PTHR43280">
    <property type="entry name" value="ARAC-FAMILY TRANSCRIPTIONAL REGULATOR"/>
    <property type="match status" value="1"/>
</dbReference>
<dbReference type="Pfam" id="PF07883">
    <property type="entry name" value="Cupin_2"/>
    <property type="match status" value="1"/>
</dbReference>
<dbReference type="OrthoDB" id="2582835at2"/>
<dbReference type="RefSeq" id="WP_155705303.1">
    <property type="nucleotide sequence ID" value="NZ_CP034235.1"/>
</dbReference>
<proteinExistence type="predicted"/>
<dbReference type="InterPro" id="IPR020449">
    <property type="entry name" value="Tscrpt_reg_AraC-type_HTH"/>
</dbReference>
<dbReference type="Proteomes" id="UP000426246">
    <property type="component" value="Chromosome"/>
</dbReference>
<dbReference type="Gene3D" id="2.60.120.10">
    <property type="entry name" value="Jelly Rolls"/>
    <property type="match status" value="1"/>
</dbReference>
<evidence type="ECO:0000256" key="2">
    <source>
        <dbReference type="ARBA" id="ARBA00023125"/>
    </source>
</evidence>
<feature type="domain" description="HTH araC/xylS-type" evidence="4">
    <location>
        <begin position="187"/>
        <end position="285"/>
    </location>
</feature>
<dbReference type="PROSITE" id="PS01124">
    <property type="entry name" value="HTH_ARAC_FAMILY_2"/>
    <property type="match status" value="1"/>
</dbReference>
<evidence type="ECO:0000256" key="1">
    <source>
        <dbReference type="ARBA" id="ARBA00023015"/>
    </source>
</evidence>
<dbReference type="GO" id="GO:0003700">
    <property type="term" value="F:DNA-binding transcription factor activity"/>
    <property type="evidence" value="ECO:0007669"/>
    <property type="project" value="InterPro"/>
</dbReference>
<keyword evidence="3" id="KW-0804">Transcription</keyword>
<name>A0A6B8RI03_9BACL</name>
<accession>A0A6B8RI03</accession>
<dbReference type="SMART" id="SM00342">
    <property type="entry name" value="HTH_ARAC"/>
    <property type="match status" value="1"/>
</dbReference>
<evidence type="ECO:0000256" key="3">
    <source>
        <dbReference type="ARBA" id="ARBA00023163"/>
    </source>
</evidence>
<keyword evidence="2" id="KW-0238">DNA-binding</keyword>
<evidence type="ECO:0000259" key="4">
    <source>
        <dbReference type="PROSITE" id="PS01124"/>
    </source>
</evidence>
<gene>
    <name evidence="5" type="ORF">EHS13_11000</name>
</gene>
<dbReference type="InterPro" id="IPR009057">
    <property type="entry name" value="Homeodomain-like_sf"/>
</dbReference>
<protein>
    <submittedName>
        <fullName evidence="5">AraC family transcriptional regulator</fullName>
    </submittedName>
</protein>
<keyword evidence="1" id="KW-0805">Transcription regulation</keyword>
<organism evidence="5 6">
    <name type="scientific">Paenibacillus psychroresistens</name>
    <dbReference type="NCBI Taxonomy" id="1778678"/>
    <lineage>
        <taxon>Bacteria</taxon>
        <taxon>Bacillati</taxon>
        <taxon>Bacillota</taxon>
        <taxon>Bacilli</taxon>
        <taxon>Bacillales</taxon>
        <taxon>Paenibacillaceae</taxon>
        <taxon>Paenibacillus</taxon>
    </lineage>
</organism>
<dbReference type="KEGG" id="ppsc:EHS13_11000"/>
<dbReference type="PANTHER" id="PTHR43280:SF28">
    <property type="entry name" value="HTH-TYPE TRANSCRIPTIONAL ACTIVATOR RHAS"/>
    <property type="match status" value="1"/>
</dbReference>
<dbReference type="SUPFAM" id="SSF51215">
    <property type="entry name" value="Regulatory protein AraC"/>
    <property type="match status" value="1"/>
</dbReference>
<dbReference type="Pfam" id="PF12833">
    <property type="entry name" value="HTH_18"/>
    <property type="match status" value="1"/>
</dbReference>
<dbReference type="AlphaFoldDB" id="A0A6B8RI03"/>
<evidence type="ECO:0000313" key="6">
    <source>
        <dbReference type="Proteomes" id="UP000426246"/>
    </source>
</evidence>
<sequence length="303" mass="35070">MEFNSLYNLDLRSNEFQAKVVAFYYKHWNDFNMPYHKHNSVEIMYVISGKCIVNTVNDSFSMRKGDFILLDANVPHNLVVDKDSPCRMLNIEFIFEQKTANFPSIKDLEQGNPVLASLLARARPYILLRDSDEVYHTLKNLVFELDKGSLNNEWMVQLQLAQLLIRMAGLAAELEDPSYQQIDLYVKNSMDYIHHHYDYPIQVKDIAASVNLHPGYFHRIFKSNTGQTVVEYLTSLRVEKAKMLLAHTDIPVAEISDSIGINSREYFSAIFKKYTGHTPGGYRKSIEKMSWTNLSEDFIHPTQ</sequence>
<dbReference type="EMBL" id="CP034235">
    <property type="protein sequence ID" value="QGQ95374.1"/>
    <property type="molecule type" value="Genomic_DNA"/>
</dbReference>
<dbReference type="InterPro" id="IPR018060">
    <property type="entry name" value="HTH_AraC"/>
</dbReference>
<dbReference type="InterPro" id="IPR013096">
    <property type="entry name" value="Cupin_2"/>
</dbReference>
<dbReference type="PRINTS" id="PR00032">
    <property type="entry name" value="HTHARAC"/>
</dbReference>
<dbReference type="PROSITE" id="PS00041">
    <property type="entry name" value="HTH_ARAC_FAMILY_1"/>
    <property type="match status" value="1"/>
</dbReference>